<evidence type="ECO:0000256" key="3">
    <source>
        <dbReference type="ARBA" id="ARBA00022679"/>
    </source>
</evidence>
<comment type="catalytic activity">
    <reaction evidence="7">
        <text>adenosine + H2O + H(+) = inosine + NH4(+)</text>
        <dbReference type="Rhea" id="RHEA:24408"/>
        <dbReference type="ChEBI" id="CHEBI:15377"/>
        <dbReference type="ChEBI" id="CHEBI:15378"/>
        <dbReference type="ChEBI" id="CHEBI:16335"/>
        <dbReference type="ChEBI" id="CHEBI:17596"/>
        <dbReference type="ChEBI" id="CHEBI:28938"/>
        <dbReference type="EC" id="3.5.4.4"/>
    </reaction>
    <physiologicalReaction direction="left-to-right" evidence="7">
        <dbReference type="Rhea" id="RHEA:24409"/>
    </physiologicalReaction>
</comment>
<evidence type="ECO:0000256" key="1">
    <source>
        <dbReference type="ARBA" id="ARBA00000553"/>
    </source>
</evidence>
<evidence type="ECO:0000256" key="8">
    <source>
        <dbReference type="ARBA" id="ARBA00048968"/>
    </source>
</evidence>
<comment type="caution">
    <text evidence="10">The sequence shown here is derived from an EMBL/GenBank/DDBJ whole genome shotgun (WGS) entry which is preliminary data.</text>
</comment>
<keyword evidence="3" id="KW-0808">Transferase</keyword>
<reference evidence="10 12" key="1">
    <citation type="submission" date="2019-05" db="EMBL/GenBank/DDBJ databases">
        <title>Draft genomes of eight strains of Campylobacter helveticus isolated from cats and a dog in New Zealand.</title>
        <authorList>
            <person name="Bojanic K."/>
            <person name="Midwinter A.C."/>
            <person name="Biggs P.J."/>
            <person name="Acke E."/>
            <person name="Cornelius A.J."/>
            <person name="Marshall J.C."/>
        </authorList>
    </citation>
    <scope>NUCLEOTIDE SEQUENCE [LARGE SCALE GENOMIC DNA]</scope>
    <source>
        <strain evidence="10 12">ACP123b</strain>
    </source>
</reference>
<evidence type="ECO:0000313" key="10">
    <source>
        <dbReference type="EMBL" id="TNB56655.1"/>
    </source>
</evidence>
<proteinExistence type="inferred from homology"/>
<dbReference type="EMBL" id="VRMA01000055">
    <property type="protein sequence ID" value="TXK56472.1"/>
    <property type="molecule type" value="Genomic_DNA"/>
</dbReference>
<evidence type="ECO:0000256" key="4">
    <source>
        <dbReference type="ARBA" id="ARBA00022723"/>
    </source>
</evidence>
<dbReference type="InterPro" id="IPR038371">
    <property type="entry name" value="Cu_polyphenol_OxRdtase_sf"/>
</dbReference>
<dbReference type="EMBL" id="VDBS01000052">
    <property type="protein sequence ID" value="TNB56655.1"/>
    <property type="molecule type" value="Genomic_DNA"/>
</dbReference>
<comment type="catalytic activity">
    <reaction evidence="9">
        <text>S-methyl-5'-thioadenosine + phosphate = 5-(methylsulfanyl)-alpha-D-ribose 1-phosphate + adenine</text>
        <dbReference type="Rhea" id="RHEA:11852"/>
        <dbReference type="ChEBI" id="CHEBI:16708"/>
        <dbReference type="ChEBI" id="CHEBI:17509"/>
        <dbReference type="ChEBI" id="CHEBI:43474"/>
        <dbReference type="ChEBI" id="CHEBI:58533"/>
        <dbReference type="EC" id="2.4.2.28"/>
    </reaction>
    <physiologicalReaction direction="left-to-right" evidence="9">
        <dbReference type="Rhea" id="RHEA:11853"/>
    </physiologicalReaction>
</comment>
<evidence type="ECO:0000313" key="12">
    <source>
        <dbReference type="Proteomes" id="UP000306813"/>
    </source>
</evidence>
<keyword evidence="5" id="KW-0378">Hydrolase</keyword>
<dbReference type="SUPFAM" id="SSF64438">
    <property type="entry name" value="CNF1/YfiH-like putative cysteine hydrolases"/>
    <property type="match status" value="1"/>
</dbReference>
<dbReference type="Pfam" id="PF02578">
    <property type="entry name" value="Cu-oxidase_4"/>
    <property type="match status" value="1"/>
</dbReference>
<keyword evidence="13" id="KW-1185">Reference proteome</keyword>
<dbReference type="GO" id="GO:0017061">
    <property type="term" value="F:S-methyl-5-thioadenosine phosphorylase activity"/>
    <property type="evidence" value="ECO:0007669"/>
    <property type="project" value="UniProtKB-EC"/>
</dbReference>
<dbReference type="InterPro" id="IPR011324">
    <property type="entry name" value="Cytotoxic_necrot_fac-like_cat"/>
</dbReference>
<keyword evidence="6" id="KW-0862">Zinc</keyword>
<evidence type="ECO:0000256" key="9">
    <source>
        <dbReference type="ARBA" id="ARBA00049893"/>
    </source>
</evidence>
<comment type="similarity">
    <text evidence="2">Belongs to the purine nucleoside phosphorylase YfiH/LACC1 family.</text>
</comment>
<dbReference type="PANTHER" id="PTHR30616">
    <property type="entry name" value="UNCHARACTERIZED PROTEIN YFIH"/>
    <property type="match status" value="1"/>
</dbReference>
<dbReference type="PANTHER" id="PTHR30616:SF2">
    <property type="entry name" value="PURINE NUCLEOSIDE PHOSPHORYLASE LACC1"/>
    <property type="match status" value="1"/>
</dbReference>
<dbReference type="GO" id="GO:0005507">
    <property type="term" value="F:copper ion binding"/>
    <property type="evidence" value="ECO:0007669"/>
    <property type="project" value="TreeGrafter"/>
</dbReference>
<evidence type="ECO:0000256" key="5">
    <source>
        <dbReference type="ARBA" id="ARBA00022801"/>
    </source>
</evidence>
<dbReference type="KEGG" id="chv:CHELV3228_0780"/>
<dbReference type="GO" id="GO:0016787">
    <property type="term" value="F:hydrolase activity"/>
    <property type="evidence" value="ECO:0007669"/>
    <property type="project" value="UniProtKB-KW"/>
</dbReference>
<evidence type="ECO:0000256" key="6">
    <source>
        <dbReference type="ARBA" id="ARBA00022833"/>
    </source>
</evidence>
<gene>
    <name evidence="10" type="ORF">FDW42_06890</name>
    <name evidence="11" type="ORF">FVD16_07180</name>
</gene>
<accession>A0AAX2UJC9</accession>
<dbReference type="Proteomes" id="UP000306813">
    <property type="component" value="Unassembled WGS sequence"/>
</dbReference>
<dbReference type="CDD" id="cd16833">
    <property type="entry name" value="YfiH"/>
    <property type="match status" value="1"/>
</dbReference>
<sequence length="230" mass="26273">MGGSRKNFLSILDDEKVSIFCAYDKDYNGFRAEIWQENLFKHLGIENVKKCVFMNQIHSNKVEIYGSNFCNFSCDGLISKEKNTALCVLSADCLPLILYHKNGLIGALHSGREGCFNNILKEALVQFKTLDLTLKNEEFSLFILPSICQKNYELDGEILSYAKTHFTLFLKDNKLDLKALVKKQAKDLGIKEIKDVGICSFEDANLFSYRRDKTKNRFVSVIILKDNDNV</sequence>
<evidence type="ECO:0000256" key="7">
    <source>
        <dbReference type="ARBA" id="ARBA00047989"/>
    </source>
</evidence>
<name>A0AAX2UJC9_9BACT</name>
<comment type="catalytic activity">
    <reaction evidence="8">
        <text>adenosine + phosphate = alpha-D-ribose 1-phosphate + adenine</text>
        <dbReference type="Rhea" id="RHEA:27642"/>
        <dbReference type="ChEBI" id="CHEBI:16335"/>
        <dbReference type="ChEBI" id="CHEBI:16708"/>
        <dbReference type="ChEBI" id="CHEBI:43474"/>
        <dbReference type="ChEBI" id="CHEBI:57720"/>
        <dbReference type="EC" id="2.4.2.1"/>
    </reaction>
    <physiologicalReaction direction="left-to-right" evidence="8">
        <dbReference type="Rhea" id="RHEA:27643"/>
    </physiologicalReaction>
</comment>
<dbReference type="Gene3D" id="3.60.140.10">
    <property type="entry name" value="CNF1/YfiH-like putative cysteine hydrolases"/>
    <property type="match status" value="1"/>
</dbReference>
<evidence type="ECO:0000313" key="13">
    <source>
        <dbReference type="Proteomes" id="UP000321317"/>
    </source>
</evidence>
<organism evidence="10 12">
    <name type="scientific">Campylobacter helveticus</name>
    <dbReference type="NCBI Taxonomy" id="28898"/>
    <lineage>
        <taxon>Bacteria</taxon>
        <taxon>Pseudomonadati</taxon>
        <taxon>Campylobacterota</taxon>
        <taxon>Epsilonproteobacteria</taxon>
        <taxon>Campylobacterales</taxon>
        <taxon>Campylobacteraceae</taxon>
        <taxon>Campylobacter</taxon>
    </lineage>
</organism>
<dbReference type="RefSeq" id="WP_082199626.1">
    <property type="nucleotide sequence ID" value="NZ_CAUWMG010000024.1"/>
</dbReference>
<reference evidence="11 13" key="2">
    <citation type="submission" date="2019-08" db="EMBL/GenBank/DDBJ databases">
        <title>Rapid identification of Enteric Bacteria from Whole Genome Sequences (WGS) using Average Nucleotide Identity (ANI).</title>
        <authorList>
            <person name="Lane C."/>
        </authorList>
    </citation>
    <scope>NUCLEOTIDE SEQUENCE [LARGE SCALE GENOMIC DNA]</scope>
    <source>
        <strain evidence="11 13">D4984</strain>
    </source>
</reference>
<dbReference type="InterPro" id="IPR003730">
    <property type="entry name" value="Cu_polyphenol_OxRdtase"/>
</dbReference>
<evidence type="ECO:0000256" key="2">
    <source>
        <dbReference type="ARBA" id="ARBA00007353"/>
    </source>
</evidence>
<comment type="catalytic activity">
    <reaction evidence="1">
        <text>inosine + phosphate = alpha-D-ribose 1-phosphate + hypoxanthine</text>
        <dbReference type="Rhea" id="RHEA:27646"/>
        <dbReference type="ChEBI" id="CHEBI:17368"/>
        <dbReference type="ChEBI" id="CHEBI:17596"/>
        <dbReference type="ChEBI" id="CHEBI:43474"/>
        <dbReference type="ChEBI" id="CHEBI:57720"/>
        <dbReference type="EC" id="2.4.2.1"/>
    </reaction>
    <physiologicalReaction direction="left-to-right" evidence="1">
        <dbReference type="Rhea" id="RHEA:27647"/>
    </physiologicalReaction>
</comment>
<dbReference type="GeneID" id="52036683"/>
<protein>
    <submittedName>
        <fullName evidence="10">Laccase</fullName>
    </submittedName>
</protein>
<evidence type="ECO:0000313" key="11">
    <source>
        <dbReference type="EMBL" id="TXK56472.1"/>
    </source>
</evidence>
<dbReference type="Proteomes" id="UP000321317">
    <property type="component" value="Unassembled WGS sequence"/>
</dbReference>
<dbReference type="AlphaFoldDB" id="A0AAX2UJC9"/>
<keyword evidence="4" id="KW-0479">Metal-binding</keyword>